<feature type="region of interest" description="Disordered" evidence="1">
    <location>
        <begin position="45"/>
        <end position="125"/>
    </location>
</feature>
<accession>A0AAV3ZVD9</accession>
<name>A0AAV3ZVD9_9GAST</name>
<evidence type="ECO:0000313" key="3">
    <source>
        <dbReference type="Proteomes" id="UP000735302"/>
    </source>
</evidence>
<dbReference type="AlphaFoldDB" id="A0AAV3ZVD9"/>
<comment type="caution">
    <text evidence="2">The sequence shown here is derived from an EMBL/GenBank/DDBJ whole genome shotgun (WGS) entry which is preliminary data.</text>
</comment>
<proteinExistence type="predicted"/>
<feature type="compositionally biased region" description="Basic and acidic residues" evidence="1">
    <location>
        <begin position="110"/>
        <end position="125"/>
    </location>
</feature>
<dbReference type="EMBL" id="BLXT01002928">
    <property type="protein sequence ID" value="GFN99046.1"/>
    <property type="molecule type" value="Genomic_DNA"/>
</dbReference>
<sequence>MAGLEPATEGSLQISGRTHKPLCYRRPIIDGAIGRLKPGIKVDSTASPISPVSSKAVFQKGQASETTLEDNQHKQTRVHRDNQHRRECRATETIKTNRRDYTGTINTNRVHGDNQHKQTRVHGDN</sequence>
<dbReference type="Proteomes" id="UP000735302">
    <property type="component" value="Unassembled WGS sequence"/>
</dbReference>
<reference evidence="2 3" key="1">
    <citation type="journal article" date="2021" name="Elife">
        <title>Chloroplast acquisition without the gene transfer in kleptoplastic sea slugs, Plakobranchus ocellatus.</title>
        <authorList>
            <person name="Maeda T."/>
            <person name="Takahashi S."/>
            <person name="Yoshida T."/>
            <person name="Shimamura S."/>
            <person name="Takaki Y."/>
            <person name="Nagai Y."/>
            <person name="Toyoda A."/>
            <person name="Suzuki Y."/>
            <person name="Arimoto A."/>
            <person name="Ishii H."/>
            <person name="Satoh N."/>
            <person name="Nishiyama T."/>
            <person name="Hasebe M."/>
            <person name="Maruyama T."/>
            <person name="Minagawa J."/>
            <person name="Obokata J."/>
            <person name="Shigenobu S."/>
        </authorList>
    </citation>
    <scope>NUCLEOTIDE SEQUENCE [LARGE SCALE GENOMIC DNA]</scope>
</reference>
<feature type="compositionally biased region" description="Basic and acidic residues" evidence="1">
    <location>
        <begin position="70"/>
        <end position="101"/>
    </location>
</feature>
<protein>
    <submittedName>
        <fullName evidence="2">Uncharacterized protein</fullName>
    </submittedName>
</protein>
<keyword evidence="3" id="KW-1185">Reference proteome</keyword>
<gene>
    <name evidence="2" type="ORF">PoB_002555200</name>
</gene>
<organism evidence="2 3">
    <name type="scientific">Plakobranchus ocellatus</name>
    <dbReference type="NCBI Taxonomy" id="259542"/>
    <lineage>
        <taxon>Eukaryota</taxon>
        <taxon>Metazoa</taxon>
        <taxon>Spiralia</taxon>
        <taxon>Lophotrochozoa</taxon>
        <taxon>Mollusca</taxon>
        <taxon>Gastropoda</taxon>
        <taxon>Heterobranchia</taxon>
        <taxon>Euthyneura</taxon>
        <taxon>Panpulmonata</taxon>
        <taxon>Sacoglossa</taxon>
        <taxon>Placobranchoidea</taxon>
        <taxon>Plakobranchidae</taxon>
        <taxon>Plakobranchus</taxon>
    </lineage>
</organism>
<evidence type="ECO:0000256" key="1">
    <source>
        <dbReference type="SAM" id="MobiDB-lite"/>
    </source>
</evidence>
<evidence type="ECO:0000313" key="2">
    <source>
        <dbReference type="EMBL" id="GFN99046.1"/>
    </source>
</evidence>